<reference evidence="2" key="1">
    <citation type="submission" date="2021-06" db="EMBL/GenBank/DDBJ databases">
        <title>Comparative genomics, transcriptomics and evolutionary studies reveal genomic signatures of adaptation to plant cell wall in hemibiotrophic fungi.</title>
        <authorList>
            <consortium name="DOE Joint Genome Institute"/>
            <person name="Baroncelli R."/>
            <person name="Diaz J.F."/>
            <person name="Benocci T."/>
            <person name="Peng M."/>
            <person name="Battaglia E."/>
            <person name="Haridas S."/>
            <person name="Andreopoulos W."/>
            <person name="Labutti K."/>
            <person name="Pangilinan J."/>
            <person name="Floch G.L."/>
            <person name="Makela M.R."/>
            <person name="Henrissat B."/>
            <person name="Grigoriev I.V."/>
            <person name="Crouch J.A."/>
            <person name="De Vries R.P."/>
            <person name="Sukno S.A."/>
            <person name="Thon M.R."/>
        </authorList>
    </citation>
    <scope>NUCLEOTIDE SEQUENCE</scope>
    <source>
        <strain evidence="2">CBS 125086</strain>
    </source>
</reference>
<dbReference type="RefSeq" id="XP_060419956.1">
    <property type="nucleotide sequence ID" value="XM_060550937.1"/>
</dbReference>
<dbReference type="Proteomes" id="UP001230504">
    <property type="component" value="Unassembled WGS sequence"/>
</dbReference>
<protein>
    <submittedName>
        <fullName evidence="2">Cell wall protein PhiA</fullName>
    </submittedName>
</protein>
<name>A0AAD8QD11_9PEZI</name>
<sequence>MQFTNALVAATLASAVSGASIPSQVYARQNGTANSTLPAYFKLQVVAIDTPLHLQHFQAAQSSIFVGLPKQNATCDITPDQPTEQEATFTLDSEDNGLYLYAASTTPQQLFADLSGMGQGKLGYTTGAQPAPRNAQRTGWELDEAGHLMFDNAGFTACPNSIEGSWSVWVYNSIDNPGGNKDCVRIAARPVAIPKPNGCSYTS</sequence>
<evidence type="ECO:0000256" key="1">
    <source>
        <dbReference type="SAM" id="SignalP"/>
    </source>
</evidence>
<dbReference type="AlphaFoldDB" id="A0AAD8QD11"/>
<evidence type="ECO:0000313" key="3">
    <source>
        <dbReference type="Proteomes" id="UP001230504"/>
    </source>
</evidence>
<gene>
    <name evidence="2" type="ORF">LY79DRAFT_138867</name>
</gene>
<keyword evidence="1" id="KW-0732">Signal</keyword>
<comment type="caution">
    <text evidence="2">The sequence shown here is derived from an EMBL/GenBank/DDBJ whole genome shotgun (WGS) entry which is preliminary data.</text>
</comment>
<proteinExistence type="predicted"/>
<accession>A0AAD8QD11</accession>
<organism evidence="2 3">
    <name type="scientific">Colletotrichum navitas</name>
    <dbReference type="NCBI Taxonomy" id="681940"/>
    <lineage>
        <taxon>Eukaryota</taxon>
        <taxon>Fungi</taxon>
        <taxon>Dikarya</taxon>
        <taxon>Ascomycota</taxon>
        <taxon>Pezizomycotina</taxon>
        <taxon>Sordariomycetes</taxon>
        <taxon>Hypocreomycetidae</taxon>
        <taxon>Glomerellales</taxon>
        <taxon>Glomerellaceae</taxon>
        <taxon>Colletotrichum</taxon>
        <taxon>Colletotrichum graminicola species complex</taxon>
    </lineage>
</organism>
<feature type="chain" id="PRO_5042066332" evidence="1">
    <location>
        <begin position="19"/>
        <end position="203"/>
    </location>
</feature>
<evidence type="ECO:0000313" key="2">
    <source>
        <dbReference type="EMBL" id="KAK1599367.1"/>
    </source>
</evidence>
<keyword evidence="3" id="KW-1185">Reference proteome</keyword>
<dbReference type="GeneID" id="85435177"/>
<dbReference type="EMBL" id="JAHLJV010000002">
    <property type="protein sequence ID" value="KAK1599367.1"/>
    <property type="molecule type" value="Genomic_DNA"/>
</dbReference>
<feature type="signal peptide" evidence="1">
    <location>
        <begin position="1"/>
        <end position="18"/>
    </location>
</feature>